<evidence type="ECO:0000256" key="5">
    <source>
        <dbReference type="ARBA" id="ARBA00023027"/>
    </source>
</evidence>
<keyword evidence="9" id="KW-1185">Reference proteome</keyword>
<dbReference type="Gene3D" id="3.40.50.720">
    <property type="entry name" value="NAD(P)-binding Rossmann-like Domain"/>
    <property type="match status" value="1"/>
</dbReference>
<dbReference type="Pfam" id="PF14833">
    <property type="entry name" value="NAD_binding_11"/>
    <property type="match status" value="1"/>
</dbReference>
<keyword evidence="4 8" id="KW-0560">Oxidoreductase</keyword>
<organism evidence="8 9">
    <name type="scientific">Halomonas alkalicola</name>
    <dbReference type="NCBI Taxonomy" id="1930622"/>
    <lineage>
        <taxon>Bacteria</taxon>
        <taxon>Pseudomonadati</taxon>
        <taxon>Pseudomonadota</taxon>
        <taxon>Gammaproteobacteria</taxon>
        <taxon>Oceanospirillales</taxon>
        <taxon>Halomonadaceae</taxon>
        <taxon>Halomonas</taxon>
    </lineage>
</organism>
<dbReference type="EC" id="1.1.1.31" evidence="8"/>
<dbReference type="InterPro" id="IPR013328">
    <property type="entry name" value="6PGD_dom2"/>
</dbReference>
<feature type="domain" description="3-hydroxyisobutyrate dehydrogenase-like NAD-binding" evidence="7">
    <location>
        <begin position="208"/>
        <end position="337"/>
    </location>
</feature>
<dbReference type="EMBL" id="CP131913">
    <property type="protein sequence ID" value="WLI71905.1"/>
    <property type="molecule type" value="Genomic_DNA"/>
</dbReference>
<dbReference type="InterPro" id="IPR011548">
    <property type="entry name" value="HIBADH"/>
</dbReference>
<dbReference type="GO" id="GO:0008442">
    <property type="term" value="F:3-hydroxyisobutyrate dehydrogenase activity"/>
    <property type="evidence" value="ECO:0007669"/>
    <property type="project" value="UniProtKB-EC"/>
</dbReference>
<dbReference type="SUPFAM" id="SSF48179">
    <property type="entry name" value="6-phosphogluconate dehydrogenase C-terminal domain-like"/>
    <property type="match status" value="1"/>
</dbReference>
<comment type="similarity">
    <text evidence="2">Belongs to the HIBADH-related family.</text>
</comment>
<name>A0ABY9H0N7_9GAMM</name>
<dbReference type="Gene3D" id="1.10.1040.10">
    <property type="entry name" value="N-(1-d-carboxylethyl)-l-norvaline Dehydrogenase, domain 2"/>
    <property type="match status" value="1"/>
</dbReference>
<evidence type="ECO:0000313" key="8">
    <source>
        <dbReference type="EMBL" id="WLI71905.1"/>
    </source>
</evidence>
<dbReference type="InterPro" id="IPR015815">
    <property type="entry name" value="HIBADH-related"/>
</dbReference>
<comment type="pathway">
    <text evidence="1">Amino-acid degradation.</text>
</comment>
<dbReference type="Proteomes" id="UP001235344">
    <property type="component" value="Chromosome"/>
</dbReference>
<dbReference type="InterPro" id="IPR036291">
    <property type="entry name" value="NAD(P)-bd_dom_sf"/>
</dbReference>
<evidence type="ECO:0000256" key="1">
    <source>
        <dbReference type="ARBA" id="ARBA00005023"/>
    </source>
</evidence>
<dbReference type="InterPro" id="IPR008927">
    <property type="entry name" value="6-PGluconate_DH-like_C_sf"/>
</dbReference>
<dbReference type="Pfam" id="PF03446">
    <property type="entry name" value="NAD_binding_2"/>
    <property type="match status" value="1"/>
</dbReference>
<dbReference type="InterPro" id="IPR029154">
    <property type="entry name" value="HIBADH-like_NADP-bd"/>
</dbReference>
<dbReference type="PANTHER" id="PTHR22981">
    <property type="entry name" value="3-HYDROXYISOBUTYRATE DEHYDROGENASE-RELATED"/>
    <property type="match status" value="1"/>
</dbReference>
<feature type="domain" description="6-phosphogluconate dehydrogenase NADP-binding" evidence="6">
    <location>
        <begin position="46"/>
        <end position="205"/>
    </location>
</feature>
<evidence type="ECO:0000259" key="6">
    <source>
        <dbReference type="Pfam" id="PF03446"/>
    </source>
</evidence>
<dbReference type="SUPFAM" id="SSF51735">
    <property type="entry name" value="NAD(P)-binding Rossmann-fold domains"/>
    <property type="match status" value="1"/>
</dbReference>
<dbReference type="NCBIfam" id="TIGR01692">
    <property type="entry name" value="HIBADH"/>
    <property type="match status" value="1"/>
</dbReference>
<protein>
    <submittedName>
        <fullName evidence="8">3-hydroxyisobutyrate dehydrogenase</fullName>
        <ecNumber evidence="8">1.1.1.31</ecNumber>
    </submittedName>
</protein>
<gene>
    <name evidence="8" type="primary">mmsB</name>
    <name evidence="8" type="ORF">B6N23_08650</name>
</gene>
<keyword evidence="5" id="KW-0520">NAD</keyword>
<evidence type="ECO:0000256" key="2">
    <source>
        <dbReference type="ARBA" id="ARBA00009080"/>
    </source>
</evidence>
<dbReference type="PIRSF" id="PIRSF000103">
    <property type="entry name" value="HIBADH"/>
    <property type="match status" value="1"/>
</dbReference>
<dbReference type="InterPro" id="IPR006115">
    <property type="entry name" value="6PGDH_NADP-bd"/>
</dbReference>
<evidence type="ECO:0000256" key="3">
    <source>
        <dbReference type="ARBA" id="ARBA00022456"/>
    </source>
</evidence>
<evidence type="ECO:0000259" key="7">
    <source>
        <dbReference type="Pfam" id="PF14833"/>
    </source>
</evidence>
<keyword evidence="3" id="KW-0101">Branched-chain amino acid catabolism</keyword>
<evidence type="ECO:0000256" key="4">
    <source>
        <dbReference type="ARBA" id="ARBA00023002"/>
    </source>
</evidence>
<sequence>MARKYQEKAIFCLWCRPWIWLNACVSCLTSTCLASKKNSAEVEMEKIAFIGLGNMGGPMSLCLVKAGYSVRAFDMNPEALARCEEGGVKPAKSAADALLEADVVITMLPEDRHVEDLYLGQGALIDCATPGTILIDCSTISPHTARRVAERAKDKGLKMLDAPVSGGTAGAEKGMLSFMVGGDLKTFMNCKPILNAMGKSLFHVGGNGAGQSVKICNNMLAASLMVATAETLAFGVKSGIDPSVLSSVINQSSGQNFMIENWNPWPGVDKNTPASKDFDGGFQLRLMLKDLNLATSSAAENQAAVPMASIAKSLLSLHMQQSPEYAGKDFSSVVNLYNSEI</sequence>
<accession>A0ABY9H0N7</accession>
<dbReference type="PANTHER" id="PTHR22981:SF7">
    <property type="entry name" value="3-HYDROXYISOBUTYRATE DEHYDROGENASE, MITOCHONDRIAL"/>
    <property type="match status" value="1"/>
</dbReference>
<evidence type="ECO:0000313" key="9">
    <source>
        <dbReference type="Proteomes" id="UP001235344"/>
    </source>
</evidence>
<dbReference type="RefSeq" id="WP_305497843.1">
    <property type="nucleotide sequence ID" value="NZ_CP131913.1"/>
</dbReference>
<reference evidence="8 9" key="1">
    <citation type="submission" date="2023-08" db="EMBL/GenBank/DDBJ databases">
        <title>Transcriptome Analysis of Halomonas alkalicola CICC 11012s to Identify the Genes Involved in Alkaline Tolerances.</title>
        <authorList>
            <person name="Zhai L."/>
        </authorList>
    </citation>
    <scope>NUCLEOTIDE SEQUENCE [LARGE SCALE GENOMIC DNA]</scope>
    <source>
        <strain evidence="8 9">CICC 11012s</strain>
    </source>
</reference>
<proteinExistence type="inferred from homology"/>